<protein>
    <recommendedName>
        <fullName evidence="8">SET domain-containing protein</fullName>
    </recommendedName>
</protein>
<dbReference type="GO" id="GO:0008168">
    <property type="term" value="F:methyltransferase activity"/>
    <property type="evidence" value="ECO:0007669"/>
    <property type="project" value="UniProtKB-KW"/>
</dbReference>
<evidence type="ECO:0000256" key="4">
    <source>
        <dbReference type="ARBA" id="ARBA00022603"/>
    </source>
</evidence>
<dbReference type="GO" id="GO:0005634">
    <property type="term" value="C:nucleus"/>
    <property type="evidence" value="ECO:0007669"/>
    <property type="project" value="UniProtKB-SubCell"/>
</dbReference>
<keyword evidence="4" id="KW-0489">Methyltransferase</keyword>
<proteinExistence type="predicted"/>
<dbReference type="Gene3D" id="2.170.270.10">
    <property type="entry name" value="SET domain"/>
    <property type="match status" value="1"/>
</dbReference>
<dbReference type="GO" id="GO:0032259">
    <property type="term" value="P:methylation"/>
    <property type="evidence" value="ECO:0007669"/>
    <property type="project" value="UniProtKB-KW"/>
</dbReference>
<comment type="subcellular location">
    <subcellularLocation>
        <location evidence="2">Chromosome</location>
    </subcellularLocation>
    <subcellularLocation>
        <location evidence="1">Nucleus</location>
    </subcellularLocation>
</comment>
<keyword evidence="6" id="KW-0949">S-adenosyl-L-methionine</keyword>
<dbReference type="InterPro" id="IPR050777">
    <property type="entry name" value="SET2_Histone-Lys_MeTrsfase"/>
</dbReference>
<keyword evidence="7" id="KW-0539">Nucleus</keyword>
<dbReference type="InterPro" id="IPR001214">
    <property type="entry name" value="SET_dom"/>
</dbReference>
<dbReference type="InterPro" id="IPR046341">
    <property type="entry name" value="SET_dom_sf"/>
</dbReference>
<organism evidence="9 10">
    <name type="scientific">Phytophthora sojae (strain P6497)</name>
    <name type="common">Soybean stem and root rot agent</name>
    <name type="synonym">Phytophthora megasperma f. sp. glycines</name>
    <dbReference type="NCBI Taxonomy" id="1094619"/>
    <lineage>
        <taxon>Eukaryota</taxon>
        <taxon>Sar</taxon>
        <taxon>Stramenopiles</taxon>
        <taxon>Oomycota</taxon>
        <taxon>Peronosporomycetes</taxon>
        <taxon>Peronosporales</taxon>
        <taxon>Peronosporaceae</taxon>
        <taxon>Phytophthora</taxon>
    </lineage>
</organism>
<keyword evidence="5" id="KW-0808">Transferase</keyword>
<keyword evidence="3" id="KW-0158">Chromosome</keyword>
<dbReference type="KEGG" id="psoj:PHYSODRAFT_505293"/>
<evidence type="ECO:0000256" key="7">
    <source>
        <dbReference type="ARBA" id="ARBA00023242"/>
    </source>
</evidence>
<evidence type="ECO:0000256" key="3">
    <source>
        <dbReference type="ARBA" id="ARBA00022454"/>
    </source>
</evidence>
<dbReference type="EMBL" id="JH159155">
    <property type="protein sequence ID" value="EGZ16408.1"/>
    <property type="molecule type" value="Genomic_DNA"/>
</dbReference>
<evidence type="ECO:0000313" key="9">
    <source>
        <dbReference type="EMBL" id="EGZ16408.1"/>
    </source>
</evidence>
<evidence type="ECO:0000313" key="10">
    <source>
        <dbReference type="Proteomes" id="UP000002640"/>
    </source>
</evidence>
<dbReference type="STRING" id="1094619.G4ZQ04"/>
<dbReference type="OMA" id="NDEPCNC"/>
<evidence type="ECO:0000256" key="2">
    <source>
        <dbReference type="ARBA" id="ARBA00004286"/>
    </source>
</evidence>
<reference evidence="9 10" key="1">
    <citation type="journal article" date="2006" name="Science">
        <title>Phytophthora genome sequences uncover evolutionary origins and mechanisms of pathogenesis.</title>
        <authorList>
            <person name="Tyler B.M."/>
            <person name="Tripathy S."/>
            <person name="Zhang X."/>
            <person name="Dehal P."/>
            <person name="Jiang R.H."/>
            <person name="Aerts A."/>
            <person name="Arredondo F.D."/>
            <person name="Baxter L."/>
            <person name="Bensasson D."/>
            <person name="Beynon J.L."/>
            <person name="Chapman J."/>
            <person name="Damasceno C.M."/>
            <person name="Dorrance A.E."/>
            <person name="Dou D."/>
            <person name="Dickerman A.W."/>
            <person name="Dubchak I.L."/>
            <person name="Garbelotto M."/>
            <person name="Gijzen M."/>
            <person name="Gordon S.G."/>
            <person name="Govers F."/>
            <person name="Grunwald N.J."/>
            <person name="Huang W."/>
            <person name="Ivors K.L."/>
            <person name="Jones R.W."/>
            <person name="Kamoun S."/>
            <person name="Krampis K."/>
            <person name="Lamour K.H."/>
            <person name="Lee M.K."/>
            <person name="McDonald W.H."/>
            <person name="Medina M."/>
            <person name="Meijer H.J."/>
            <person name="Nordberg E.K."/>
            <person name="Maclean D.J."/>
            <person name="Ospina-Giraldo M.D."/>
            <person name="Morris P.F."/>
            <person name="Phuntumart V."/>
            <person name="Putnam N.H."/>
            <person name="Rash S."/>
            <person name="Rose J.K."/>
            <person name="Sakihama Y."/>
            <person name="Salamov A.A."/>
            <person name="Savidor A."/>
            <person name="Scheuring C.F."/>
            <person name="Smith B.M."/>
            <person name="Sobral B.W."/>
            <person name="Terry A."/>
            <person name="Torto-Alalibo T.A."/>
            <person name="Win J."/>
            <person name="Xu Z."/>
            <person name="Zhang H."/>
            <person name="Grigoriev I.V."/>
            <person name="Rokhsar D.S."/>
            <person name="Boore J.L."/>
        </authorList>
    </citation>
    <scope>NUCLEOTIDE SEQUENCE [LARGE SCALE GENOMIC DNA]</scope>
    <source>
        <strain evidence="9 10">P6497</strain>
    </source>
</reference>
<name>G4ZQ04_PHYSP</name>
<dbReference type="SMART" id="SM00317">
    <property type="entry name" value="SET"/>
    <property type="match status" value="1"/>
</dbReference>
<dbReference type="PROSITE" id="PS50280">
    <property type="entry name" value="SET"/>
    <property type="match status" value="1"/>
</dbReference>
<gene>
    <name evidence="9" type="ORF">PHYSODRAFT_505293</name>
</gene>
<evidence type="ECO:0000256" key="1">
    <source>
        <dbReference type="ARBA" id="ARBA00004123"/>
    </source>
</evidence>
<evidence type="ECO:0000256" key="6">
    <source>
        <dbReference type="ARBA" id="ARBA00022691"/>
    </source>
</evidence>
<dbReference type="SUPFAM" id="SSF82199">
    <property type="entry name" value="SET domain"/>
    <property type="match status" value="1"/>
</dbReference>
<dbReference type="GeneID" id="20658463"/>
<accession>G4ZQ04</accession>
<dbReference type="GO" id="GO:0005694">
    <property type="term" value="C:chromosome"/>
    <property type="evidence" value="ECO:0007669"/>
    <property type="project" value="UniProtKB-SubCell"/>
</dbReference>
<dbReference type="InParanoid" id="G4ZQ04"/>
<dbReference type="Proteomes" id="UP000002640">
    <property type="component" value="Unassembled WGS sequence"/>
</dbReference>
<keyword evidence="10" id="KW-1185">Reference proteome</keyword>
<dbReference type="SMR" id="G4ZQ04"/>
<evidence type="ECO:0000259" key="8">
    <source>
        <dbReference type="PROSITE" id="PS50280"/>
    </source>
</evidence>
<dbReference type="Pfam" id="PF00856">
    <property type="entry name" value="SET"/>
    <property type="match status" value="1"/>
</dbReference>
<dbReference type="RefSeq" id="XP_009530157.1">
    <property type="nucleotide sequence ID" value="XM_009531862.1"/>
</dbReference>
<feature type="domain" description="SET" evidence="8">
    <location>
        <begin position="51"/>
        <end position="173"/>
    </location>
</feature>
<sequence>MTTPVYNDEPCNCEPCCVSNTGTHLTSACVNANTATICDDFNCLLGPACGNRFEPRFSLDLVKSRVGLGVVSTQRIPRGAFIIEYVGEILYESDAIERVNRRYQAAFRTLADWNGGTKVYVDVLSCGNESRFINHSCEPNCVMYEFNWTNTTRLGIFAAAEITPLQELTFRYSARNRELFNCQCLAHAAAS</sequence>
<evidence type="ECO:0000256" key="5">
    <source>
        <dbReference type="ARBA" id="ARBA00022679"/>
    </source>
</evidence>
<dbReference type="PANTHER" id="PTHR22884">
    <property type="entry name" value="SET DOMAIN PROTEINS"/>
    <property type="match status" value="1"/>
</dbReference>
<dbReference type="AlphaFoldDB" id="G4ZQ04"/>